<dbReference type="Proteomes" id="UP000029736">
    <property type="component" value="Unassembled WGS sequence"/>
</dbReference>
<organism evidence="2 3">
    <name type="scientific">Phaeodactylibacter xiamenensis</name>
    <dbReference type="NCBI Taxonomy" id="1524460"/>
    <lineage>
        <taxon>Bacteria</taxon>
        <taxon>Pseudomonadati</taxon>
        <taxon>Bacteroidota</taxon>
        <taxon>Saprospiria</taxon>
        <taxon>Saprospirales</taxon>
        <taxon>Haliscomenobacteraceae</taxon>
        <taxon>Phaeodactylibacter</taxon>
    </lineage>
</organism>
<feature type="transmembrane region" description="Helical" evidence="1">
    <location>
        <begin position="224"/>
        <end position="245"/>
    </location>
</feature>
<feature type="transmembrane region" description="Helical" evidence="1">
    <location>
        <begin position="175"/>
        <end position="196"/>
    </location>
</feature>
<evidence type="ECO:0008006" key="4">
    <source>
        <dbReference type="Google" id="ProtNLM"/>
    </source>
</evidence>
<feature type="transmembrane region" description="Helical" evidence="1">
    <location>
        <begin position="114"/>
        <end position="135"/>
    </location>
</feature>
<dbReference type="AlphaFoldDB" id="A0A098S356"/>
<dbReference type="RefSeq" id="WP_044225347.1">
    <property type="nucleotide sequence ID" value="NZ_JBKAGJ010000026.1"/>
</dbReference>
<keyword evidence="1" id="KW-0472">Membrane</keyword>
<comment type="caution">
    <text evidence="2">The sequence shown here is derived from an EMBL/GenBank/DDBJ whole genome shotgun (WGS) entry which is preliminary data.</text>
</comment>
<keyword evidence="3" id="KW-1185">Reference proteome</keyword>
<protein>
    <recommendedName>
        <fullName evidence="4">MFS transporter</fullName>
    </recommendedName>
</protein>
<proteinExistence type="predicted"/>
<feature type="transmembrane region" description="Helical" evidence="1">
    <location>
        <begin position="297"/>
        <end position="316"/>
    </location>
</feature>
<accession>A0A098S356</accession>
<evidence type="ECO:0000313" key="2">
    <source>
        <dbReference type="EMBL" id="KGE86471.1"/>
    </source>
</evidence>
<feature type="transmembrane region" description="Helical" evidence="1">
    <location>
        <begin position="395"/>
        <end position="418"/>
    </location>
</feature>
<evidence type="ECO:0000313" key="3">
    <source>
        <dbReference type="Proteomes" id="UP000029736"/>
    </source>
</evidence>
<feature type="transmembrane region" description="Helical" evidence="1">
    <location>
        <begin position="322"/>
        <end position="343"/>
    </location>
</feature>
<keyword evidence="1" id="KW-1133">Transmembrane helix</keyword>
<keyword evidence="1" id="KW-0812">Transmembrane</keyword>
<feature type="transmembrane region" description="Helical" evidence="1">
    <location>
        <begin position="142"/>
        <end position="163"/>
    </location>
</feature>
<gene>
    <name evidence="2" type="ORF">IX84_22095</name>
</gene>
<feature type="transmembrane region" description="Helical" evidence="1">
    <location>
        <begin position="363"/>
        <end position="383"/>
    </location>
</feature>
<reference evidence="2 3" key="1">
    <citation type="journal article" date="2014" name="Int. J. Syst. Evol. Microbiol.">
        <title>Phaeodactylibacter xiamenensis gen. nov., sp. nov., a member of the family Saprospiraceae isolated from the marine alga Phaeodactylum tricornutum.</title>
        <authorList>
            <person name="Chen Z.Jr."/>
            <person name="Lei X."/>
            <person name="Lai Q."/>
            <person name="Li Y."/>
            <person name="Zhang B."/>
            <person name="Zhang J."/>
            <person name="Zhang H."/>
            <person name="Yang L."/>
            <person name="Zheng W."/>
            <person name="Tian Y."/>
            <person name="Yu Z."/>
            <person name="Xu H.Jr."/>
            <person name="Zheng T."/>
        </authorList>
    </citation>
    <scope>NUCLEOTIDE SEQUENCE [LARGE SCALE GENOMIC DNA]</scope>
    <source>
        <strain evidence="2 3">KD52</strain>
    </source>
</reference>
<dbReference type="Pfam" id="PF18943">
    <property type="entry name" value="DUF5690"/>
    <property type="match status" value="1"/>
</dbReference>
<dbReference type="InterPro" id="IPR043745">
    <property type="entry name" value="DUF5690"/>
</dbReference>
<dbReference type="OrthoDB" id="182994at2"/>
<sequence>MPKQSSITRWLANTNGLFFSLYCIAAAFITYCSMYAFRKPFSAGTYDDLSVLGIDYKIVLITTQVIGYMLSKFIGIKVVSEMGHNTRVKSILILIGSSWLALLAFGFIPYPYNFMALFFNGLPLGMIWGIVFSFLEGRRNTELLGAGMATSFIVSSGFVKAVGKAVTDSYGYSEFWMPFLVGALFVPTLFAGVWMLSKIPPPTPEDEAERTERVPMGRQERRQFFYTFAPGIVLMVAIYMALTIFRDIRDNFAVELWGALGYGEMPSILVTAELPIAVTVLLIIAAMMFIRSNRAAFYANQLIIFAGGLLVLLTTWGFDTGWLAPAVWMIISGFGMYLAYISYHTMLFERWIAMFRYRSNIGYLMYVADAFGYLGSVGILFLKNFGGSNLSWLSFFIRCGYWMGGATIVLIALSILYFRQKEQSVKIIVPEGLGKV</sequence>
<feature type="transmembrane region" description="Helical" evidence="1">
    <location>
        <begin position="265"/>
        <end position="290"/>
    </location>
</feature>
<feature type="transmembrane region" description="Helical" evidence="1">
    <location>
        <begin position="12"/>
        <end position="37"/>
    </location>
</feature>
<dbReference type="STRING" id="1524460.IX84_22095"/>
<dbReference type="EMBL" id="JPOS01000079">
    <property type="protein sequence ID" value="KGE86471.1"/>
    <property type="molecule type" value="Genomic_DNA"/>
</dbReference>
<evidence type="ECO:0000256" key="1">
    <source>
        <dbReference type="SAM" id="Phobius"/>
    </source>
</evidence>
<feature type="transmembrane region" description="Helical" evidence="1">
    <location>
        <begin position="91"/>
        <end position="108"/>
    </location>
</feature>
<feature type="transmembrane region" description="Helical" evidence="1">
    <location>
        <begin position="49"/>
        <end position="70"/>
    </location>
</feature>
<name>A0A098S356_9BACT</name>
<dbReference type="SUPFAM" id="SSF103473">
    <property type="entry name" value="MFS general substrate transporter"/>
    <property type="match status" value="1"/>
</dbReference>
<dbReference type="InterPro" id="IPR036259">
    <property type="entry name" value="MFS_trans_sf"/>
</dbReference>